<dbReference type="PANTHER" id="PTHR36122:SF2">
    <property type="entry name" value="NICOTINAMIDE RIBOSIDE TRANSPORTER PNUC"/>
    <property type="match status" value="1"/>
</dbReference>
<evidence type="ECO:0000256" key="5">
    <source>
        <dbReference type="ARBA" id="ARBA00022448"/>
    </source>
</evidence>
<feature type="transmembrane region" description="Helical" evidence="10">
    <location>
        <begin position="96"/>
        <end position="115"/>
    </location>
</feature>
<comment type="function">
    <text evidence="1">Required for nicotinamide riboside transport across the inner membrane.</text>
</comment>
<dbReference type="Pfam" id="PF04973">
    <property type="entry name" value="NMN_transporter"/>
    <property type="match status" value="1"/>
</dbReference>
<keyword evidence="6" id="KW-1003">Cell membrane</keyword>
<comment type="similarity">
    <text evidence="3">Belongs to the nicotinamide ribonucleoside (NR) uptake permease (TC 4.B.1) family.</text>
</comment>
<comment type="caution">
    <text evidence="11">The sequence shown here is derived from an EMBL/GenBank/DDBJ whole genome shotgun (WGS) entry which is preliminary data.</text>
</comment>
<keyword evidence="7 10" id="KW-0812">Transmembrane</keyword>
<evidence type="ECO:0000256" key="7">
    <source>
        <dbReference type="ARBA" id="ARBA00022692"/>
    </source>
</evidence>
<comment type="subcellular location">
    <subcellularLocation>
        <location evidence="2">Cell membrane</location>
        <topology evidence="2">Multi-pass membrane protein</topology>
    </subcellularLocation>
</comment>
<dbReference type="EMBL" id="BAABKE010000001">
    <property type="protein sequence ID" value="GAA5094065.1"/>
    <property type="molecule type" value="Genomic_DNA"/>
</dbReference>
<evidence type="ECO:0000256" key="4">
    <source>
        <dbReference type="ARBA" id="ARBA00017522"/>
    </source>
</evidence>
<feature type="transmembrane region" description="Helical" evidence="10">
    <location>
        <begin position="58"/>
        <end position="75"/>
    </location>
</feature>
<organism evidence="11 12">
    <name type="scientific">Wohlfahrtiimonas larvae</name>
    <dbReference type="NCBI Taxonomy" id="1157986"/>
    <lineage>
        <taxon>Bacteria</taxon>
        <taxon>Pseudomonadati</taxon>
        <taxon>Pseudomonadota</taxon>
        <taxon>Gammaproteobacteria</taxon>
        <taxon>Cardiobacteriales</taxon>
        <taxon>Ignatzschineriaceae</taxon>
        <taxon>Wohlfahrtiimonas</taxon>
    </lineage>
</organism>
<keyword evidence="8 10" id="KW-1133">Transmembrane helix</keyword>
<feature type="transmembrane region" description="Helical" evidence="10">
    <location>
        <begin position="12"/>
        <end position="28"/>
    </location>
</feature>
<keyword evidence="12" id="KW-1185">Reference proteome</keyword>
<dbReference type="InterPro" id="IPR006419">
    <property type="entry name" value="NMN_transpt_PnuC"/>
</dbReference>
<evidence type="ECO:0000256" key="2">
    <source>
        <dbReference type="ARBA" id="ARBA00004651"/>
    </source>
</evidence>
<feature type="transmembrane region" description="Helical" evidence="10">
    <location>
        <begin position="147"/>
        <end position="165"/>
    </location>
</feature>
<name>A0ABP9MB57_9GAMM</name>
<evidence type="ECO:0000256" key="10">
    <source>
        <dbReference type="SAM" id="Phobius"/>
    </source>
</evidence>
<feature type="transmembrane region" description="Helical" evidence="10">
    <location>
        <begin position="35"/>
        <end position="52"/>
    </location>
</feature>
<evidence type="ECO:0000256" key="9">
    <source>
        <dbReference type="ARBA" id="ARBA00023136"/>
    </source>
</evidence>
<dbReference type="Proteomes" id="UP001500631">
    <property type="component" value="Unassembled WGS sequence"/>
</dbReference>
<feature type="transmembrane region" description="Helical" evidence="10">
    <location>
        <begin position="171"/>
        <end position="188"/>
    </location>
</feature>
<evidence type="ECO:0000256" key="1">
    <source>
        <dbReference type="ARBA" id="ARBA00002672"/>
    </source>
</evidence>
<keyword evidence="9 10" id="KW-0472">Membrane</keyword>
<dbReference type="NCBIfam" id="TIGR01528">
    <property type="entry name" value="NMN_trans_PnuC"/>
    <property type="match status" value="1"/>
</dbReference>
<evidence type="ECO:0000313" key="11">
    <source>
        <dbReference type="EMBL" id="GAA5094065.1"/>
    </source>
</evidence>
<proteinExistence type="inferred from homology"/>
<evidence type="ECO:0000313" key="12">
    <source>
        <dbReference type="Proteomes" id="UP001500631"/>
    </source>
</evidence>
<accession>A0ABP9MB57</accession>
<sequence>MFDQLLHYAQTNYLDLFGLAIGLIYLYLEFTAKKSMWIASIIMAVLYIYIFYQSQLYAMSIVYCYFFMASIHGWLKWNEHTTVTILRMPQHQIGRVSFFIFAACILIYLLLKGFTINDEEITMGDTIATALSVVAIWMAAKFWAEQWCLLIPANLMTAILLLNQGDYASSTLFMIYFIVSIFGLRHWIHLANQSQ</sequence>
<dbReference type="PANTHER" id="PTHR36122">
    <property type="entry name" value="NICOTINAMIDE RIBOSIDE TRANSPORTER PNUC"/>
    <property type="match status" value="1"/>
</dbReference>
<evidence type="ECO:0000256" key="6">
    <source>
        <dbReference type="ARBA" id="ARBA00022475"/>
    </source>
</evidence>
<protein>
    <recommendedName>
        <fullName evidence="4">Nicotinamide riboside transporter PnuC</fullName>
    </recommendedName>
</protein>
<evidence type="ECO:0000256" key="3">
    <source>
        <dbReference type="ARBA" id="ARBA00006669"/>
    </source>
</evidence>
<gene>
    <name evidence="11" type="ORF">GCM10023338_01820</name>
</gene>
<reference evidence="12" key="1">
    <citation type="journal article" date="2019" name="Int. J. Syst. Evol. Microbiol.">
        <title>The Global Catalogue of Microorganisms (GCM) 10K type strain sequencing project: providing services to taxonomists for standard genome sequencing and annotation.</title>
        <authorList>
            <consortium name="The Broad Institute Genomics Platform"/>
            <consortium name="The Broad Institute Genome Sequencing Center for Infectious Disease"/>
            <person name="Wu L."/>
            <person name="Ma J."/>
        </authorList>
    </citation>
    <scope>NUCLEOTIDE SEQUENCE [LARGE SCALE GENOMIC DNA]</scope>
    <source>
        <strain evidence="12">JCM 18424</strain>
    </source>
</reference>
<evidence type="ECO:0000256" key="8">
    <source>
        <dbReference type="ARBA" id="ARBA00022989"/>
    </source>
</evidence>
<keyword evidence="5" id="KW-0813">Transport</keyword>